<accession>A0A4Y2FPM3</accession>
<evidence type="ECO:0000313" key="2">
    <source>
        <dbReference type="Proteomes" id="UP000499080"/>
    </source>
</evidence>
<gene>
    <name evidence="1" type="ORF">AVEN_138783_1</name>
</gene>
<organism evidence="1 2">
    <name type="scientific">Araneus ventricosus</name>
    <name type="common">Orbweaver spider</name>
    <name type="synonym">Epeira ventricosa</name>
    <dbReference type="NCBI Taxonomy" id="182803"/>
    <lineage>
        <taxon>Eukaryota</taxon>
        <taxon>Metazoa</taxon>
        <taxon>Ecdysozoa</taxon>
        <taxon>Arthropoda</taxon>
        <taxon>Chelicerata</taxon>
        <taxon>Arachnida</taxon>
        <taxon>Araneae</taxon>
        <taxon>Araneomorphae</taxon>
        <taxon>Entelegynae</taxon>
        <taxon>Araneoidea</taxon>
        <taxon>Araneidae</taxon>
        <taxon>Araneus</taxon>
    </lineage>
</organism>
<keyword evidence="2" id="KW-1185">Reference proteome</keyword>
<dbReference type="AlphaFoldDB" id="A0A4Y2FPM3"/>
<dbReference type="Proteomes" id="UP000499080">
    <property type="component" value="Unassembled WGS sequence"/>
</dbReference>
<evidence type="ECO:0000313" key="1">
    <source>
        <dbReference type="EMBL" id="GBM42438.1"/>
    </source>
</evidence>
<protein>
    <submittedName>
        <fullName evidence="1">Uncharacterized protein</fullName>
    </submittedName>
</protein>
<comment type="caution">
    <text evidence="1">The sequence shown here is derived from an EMBL/GenBank/DDBJ whole genome shotgun (WGS) entry which is preliminary data.</text>
</comment>
<name>A0A4Y2FPM3_ARAVE</name>
<proteinExistence type="predicted"/>
<dbReference type="EMBL" id="BGPR01000995">
    <property type="protein sequence ID" value="GBM42438.1"/>
    <property type="molecule type" value="Genomic_DNA"/>
</dbReference>
<reference evidence="1 2" key="1">
    <citation type="journal article" date="2019" name="Sci. Rep.">
        <title>Orb-weaving spider Araneus ventricosus genome elucidates the spidroin gene catalogue.</title>
        <authorList>
            <person name="Kono N."/>
            <person name="Nakamura H."/>
            <person name="Ohtoshi R."/>
            <person name="Moran D.A.P."/>
            <person name="Shinohara A."/>
            <person name="Yoshida Y."/>
            <person name="Fujiwara M."/>
            <person name="Mori M."/>
            <person name="Tomita M."/>
            <person name="Arakawa K."/>
        </authorList>
    </citation>
    <scope>NUCLEOTIDE SEQUENCE [LARGE SCALE GENOMIC DNA]</scope>
</reference>
<sequence length="135" mass="15109">MIHRKRACQASCAELSPGAHQPICVVEAIKIAIVTHMFPVETHRENWGYYWHCYSFNDTNPLVCTGPKERRLHQEGFPPFLVVQGGMMRRKRACQASCAQLSLGAHQPICVVEAIKITIITHMPPVETQRGNAGC</sequence>